<dbReference type="NCBIfam" id="NF004189">
    <property type="entry name" value="PRK05644.1"/>
    <property type="match status" value="1"/>
</dbReference>
<sequence>MAESQQNLSPEHHDYDATSITVLEGLEAVRKRPGMYIGSTGRRGLHHLVWEVVDNSIDEALAGFADKVDVVLHEDGSVEVTDNGRGIPVEMHQTGRPTVEVVMTQLHAGGKFNNDSYKVSGGLHGVGISVVNALSTRVEADIKRDGYHWYQRFNNQVPDDLEKGGKARGTGTRIRFWPDAEIFETVEFNYKTISDRLQQMAFLNKGVYIKLTDKRKHIIAEEEKPSLEADESLLEADSLSLDEVDEKLAEKPQAEEPEIPSERSVVFHYPDGLIDYVKFLNKKKTALHPTIVGFQDSEDDLALEVALQWNTSYKENVFTFANTIATVEGGTHEEGFRAALTTIMNKYARDHKLMKEKDPKLTGDDCREGLSAVVSVKVGDPQFEGQTKTKLGNTNVKSFVQRVVNTHLTHWFEANPAEAKIIVQKASSSAQARLAARKARELVRRKSPTDMGGLPGKLADCRSKDPEKSELYIVEGDSAGGSAKAGRDSMFQAILPLRGKILNVEKARLDRAFKNAEIQAIITALGTGVHDEFDISKLRYHKIVLMADADVDGQHIATLLLTLLFRFMPALIEEGHVYLANPPLYKLKWQKGDPGFAYSDQERDDLLAEGLEAGRKINTDDGIQRYKGLGEMNASELWETTLDPDFRTLRRVDLEDAERADELFSILMGDDVVARRTFITRNAKDVRFLDV</sequence>
<dbReference type="Pfam" id="PF02518">
    <property type="entry name" value="HATPase_c"/>
    <property type="match status" value="1"/>
</dbReference>
<comment type="subunit">
    <text evidence="10">Heterotetramer, composed of two GyrA and two GyrB chains. In the heterotetramer, GyrA contains the active site tyrosine that forms a transient covalent intermediate with DNA, while GyrB binds cofactors and catalyzes ATP hydrolysis.</text>
</comment>
<dbReference type="PROSITE" id="PS50880">
    <property type="entry name" value="TOPRIM"/>
    <property type="match status" value="1"/>
</dbReference>
<dbReference type="Gene3D" id="3.40.50.670">
    <property type="match status" value="1"/>
</dbReference>
<dbReference type="InterPro" id="IPR003594">
    <property type="entry name" value="HATPase_dom"/>
</dbReference>
<evidence type="ECO:0000259" key="11">
    <source>
        <dbReference type="PROSITE" id="PS50880"/>
    </source>
</evidence>
<dbReference type="PANTHER" id="PTHR45866:SF1">
    <property type="entry name" value="DNA GYRASE SUBUNIT B, MITOCHONDRIAL"/>
    <property type="match status" value="1"/>
</dbReference>
<gene>
    <name evidence="10 12" type="primary">gyrB</name>
    <name evidence="12" type="ORF">HMPREF0293_0685</name>
</gene>
<keyword evidence="10" id="KW-0963">Cytoplasm</keyword>
<evidence type="ECO:0000256" key="3">
    <source>
        <dbReference type="ARBA" id="ARBA00022723"/>
    </source>
</evidence>
<dbReference type="Proteomes" id="UP000006237">
    <property type="component" value="Unassembled WGS sequence"/>
</dbReference>
<dbReference type="PRINTS" id="PR00418">
    <property type="entry name" value="TPI2FAMILY"/>
</dbReference>
<feature type="binding site" evidence="10">
    <location>
        <position position="550"/>
    </location>
    <ligand>
        <name>Mg(2+)</name>
        <dbReference type="ChEBI" id="CHEBI:18420"/>
        <label>2</label>
    </ligand>
</feature>
<dbReference type="InterPro" id="IPR036890">
    <property type="entry name" value="HATPase_C_sf"/>
</dbReference>
<feature type="binding site" evidence="10">
    <location>
        <position position="548"/>
    </location>
    <ligand>
        <name>Mg(2+)</name>
        <dbReference type="ChEBI" id="CHEBI:18420"/>
        <label>1</label>
        <note>catalytic</note>
    </ligand>
</feature>
<dbReference type="SMART" id="SM00433">
    <property type="entry name" value="TOP2c"/>
    <property type="match status" value="1"/>
</dbReference>
<dbReference type="InterPro" id="IPR013760">
    <property type="entry name" value="Topo_IIA-like_dom_sf"/>
</dbReference>
<comment type="catalytic activity">
    <reaction evidence="1 10">
        <text>ATP-dependent breakage, passage and rejoining of double-stranded DNA.</text>
        <dbReference type="EC" id="5.6.2.2"/>
    </reaction>
</comment>
<dbReference type="PANTHER" id="PTHR45866">
    <property type="entry name" value="DNA GYRASE/TOPOISOMERASE SUBUNIT B"/>
    <property type="match status" value="1"/>
</dbReference>
<dbReference type="CDD" id="cd16928">
    <property type="entry name" value="HATPase_GyrB-like"/>
    <property type="match status" value="1"/>
</dbReference>
<evidence type="ECO:0000256" key="6">
    <source>
        <dbReference type="ARBA" id="ARBA00022842"/>
    </source>
</evidence>
<dbReference type="InterPro" id="IPR014721">
    <property type="entry name" value="Ribsml_uS5_D2-typ_fold_subgr"/>
</dbReference>
<evidence type="ECO:0000256" key="2">
    <source>
        <dbReference type="ARBA" id="ARBA00010708"/>
    </source>
</evidence>
<dbReference type="NCBIfam" id="TIGR01059">
    <property type="entry name" value="gyrB"/>
    <property type="match status" value="1"/>
</dbReference>
<feature type="site" description="Interaction with DNA" evidence="10">
    <location>
        <position position="500"/>
    </location>
</feature>
<name>A0ABP2DW05_9CORY</name>
<dbReference type="PROSITE" id="PS00177">
    <property type="entry name" value="TOPOISOMERASE_II"/>
    <property type="match status" value="1"/>
</dbReference>
<dbReference type="InterPro" id="IPR002288">
    <property type="entry name" value="DNA_gyrase_B_C"/>
</dbReference>
<dbReference type="CDD" id="cd00822">
    <property type="entry name" value="TopoII_Trans_DNA_gyrase"/>
    <property type="match status" value="1"/>
</dbReference>
<dbReference type="InterPro" id="IPR001241">
    <property type="entry name" value="Topo_IIA"/>
</dbReference>
<keyword evidence="7 10" id="KW-0799">Topoisomerase</keyword>
<feature type="domain" description="Toprim" evidence="11">
    <location>
        <begin position="469"/>
        <end position="583"/>
    </location>
</feature>
<dbReference type="EMBL" id="ACHF01000020">
    <property type="protein sequence ID" value="EEI63889.1"/>
    <property type="molecule type" value="Genomic_DNA"/>
</dbReference>
<reference evidence="12 13" key="1">
    <citation type="submission" date="2009-01" db="EMBL/GenBank/DDBJ databases">
        <authorList>
            <person name="Qin X."/>
            <person name="Bachman B."/>
            <person name="Battles P."/>
            <person name="Bell A."/>
            <person name="Bess C."/>
            <person name="Bickham C."/>
            <person name="Chaboub L."/>
            <person name="Chen D."/>
            <person name="Coyle M."/>
            <person name="Deiros D.R."/>
            <person name="Dinh H."/>
            <person name="Forbes L."/>
            <person name="Fowler G."/>
            <person name="Francisco L."/>
            <person name="Fu Q."/>
            <person name="Gubbala S."/>
            <person name="Hale W."/>
            <person name="Han Y."/>
            <person name="Hemphill L."/>
            <person name="Highlander S.K."/>
            <person name="Hirani K."/>
            <person name="Hogues M."/>
            <person name="Jackson L."/>
            <person name="Jakkamsetti A."/>
            <person name="Javaid M."/>
            <person name="Jiang H."/>
            <person name="Korchina V."/>
            <person name="Kovar C."/>
            <person name="Lara F."/>
            <person name="Lee S."/>
            <person name="Mata R."/>
            <person name="Mathew T."/>
            <person name="Moen C."/>
            <person name="Morales K."/>
            <person name="Munidasa M."/>
            <person name="Nazareth L."/>
            <person name="Ngo R."/>
            <person name="Nguyen L."/>
            <person name="Okwuonu G."/>
            <person name="Ongeri F."/>
            <person name="Patil S."/>
            <person name="Petrosino J."/>
            <person name="Pham C."/>
            <person name="Pham P."/>
            <person name="Pu L.-L."/>
            <person name="Puazo M."/>
            <person name="Raj R."/>
            <person name="Reid J."/>
            <person name="Rouhana J."/>
            <person name="Saada N."/>
            <person name="Shang Y."/>
            <person name="Simmons D."/>
            <person name="Thornton R."/>
            <person name="Warren J."/>
            <person name="Weissenberger G."/>
            <person name="Zhang J."/>
            <person name="Zhang L."/>
            <person name="Zhou C."/>
            <person name="Zhu D."/>
            <person name="Muzny D."/>
            <person name="Worley K."/>
            <person name="Gibbs R."/>
        </authorList>
    </citation>
    <scope>NUCLEOTIDE SEQUENCE [LARGE SCALE GENOMIC DNA]</scope>
    <source>
        <strain evidence="12 13">ATCC 51866</strain>
    </source>
</reference>
<dbReference type="Pfam" id="PF01751">
    <property type="entry name" value="Toprim"/>
    <property type="match status" value="1"/>
</dbReference>
<evidence type="ECO:0000256" key="7">
    <source>
        <dbReference type="ARBA" id="ARBA00023029"/>
    </source>
</evidence>
<dbReference type="InterPro" id="IPR020568">
    <property type="entry name" value="Ribosomal_Su5_D2-typ_SF"/>
</dbReference>
<evidence type="ECO:0000256" key="4">
    <source>
        <dbReference type="ARBA" id="ARBA00022741"/>
    </source>
</evidence>
<accession>A0ABP2DW05</accession>
<dbReference type="GO" id="GO:0016853">
    <property type="term" value="F:isomerase activity"/>
    <property type="evidence" value="ECO:0007669"/>
    <property type="project" value="UniProtKB-KW"/>
</dbReference>
<evidence type="ECO:0000256" key="8">
    <source>
        <dbReference type="ARBA" id="ARBA00023125"/>
    </source>
</evidence>
<keyword evidence="13" id="KW-1185">Reference proteome</keyword>
<keyword evidence="6 10" id="KW-0460">Magnesium</keyword>
<dbReference type="EC" id="5.6.2.2" evidence="10"/>
<evidence type="ECO:0000256" key="1">
    <source>
        <dbReference type="ARBA" id="ARBA00000185"/>
    </source>
</evidence>
<dbReference type="InterPro" id="IPR013506">
    <property type="entry name" value="Topo_IIA_bsu_dom2"/>
</dbReference>
<proteinExistence type="inferred from homology"/>
<comment type="cofactor">
    <cofactor evidence="10">
        <name>Mg(2+)</name>
        <dbReference type="ChEBI" id="CHEBI:18420"/>
    </cofactor>
    <cofactor evidence="10">
        <name>Mn(2+)</name>
        <dbReference type="ChEBI" id="CHEBI:29035"/>
    </cofactor>
    <cofactor evidence="10">
        <name>Ca(2+)</name>
        <dbReference type="ChEBI" id="CHEBI:29108"/>
    </cofactor>
    <text evidence="10">Binds two Mg(2+) per subunit. The magnesium ions form salt bridges with both the protein and the DNA. Can also accept other divalent metal cations, such as Mn(2+) or Ca(2+).</text>
</comment>
<dbReference type="InterPro" id="IPR013759">
    <property type="entry name" value="Topo_IIA_B_C"/>
</dbReference>
<dbReference type="Pfam" id="PF00986">
    <property type="entry name" value="DNA_gyraseB_C"/>
    <property type="match status" value="1"/>
</dbReference>
<dbReference type="SUPFAM" id="SSF54211">
    <property type="entry name" value="Ribosomal protein S5 domain 2-like"/>
    <property type="match status" value="1"/>
</dbReference>
<dbReference type="Gene3D" id="3.30.230.10">
    <property type="match status" value="1"/>
</dbReference>
<keyword evidence="9 10" id="KW-0413">Isomerase</keyword>
<protein>
    <recommendedName>
        <fullName evidence="10">DNA gyrase subunit B</fullName>
        <ecNumber evidence="10">5.6.2.2</ecNumber>
    </recommendedName>
</protein>
<dbReference type="HAMAP" id="MF_01898">
    <property type="entry name" value="GyrB"/>
    <property type="match status" value="1"/>
</dbReference>
<evidence type="ECO:0000313" key="13">
    <source>
        <dbReference type="Proteomes" id="UP000006237"/>
    </source>
</evidence>
<evidence type="ECO:0000313" key="12">
    <source>
        <dbReference type="EMBL" id="EEI63889.1"/>
    </source>
</evidence>
<organism evidence="12 13">
    <name type="scientific">Corynebacterium glucuronolyticum ATCC 51866</name>
    <dbReference type="NCBI Taxonomy" id="548478"/>
    <lineage>
        <taxon>Bacteria</taxon>
        <taxon>Bacillati</taxon>
        <taxon>Actinomycetota</taxon>
        <taxon>Actinomycetes</taxon>
        <taxon>Mycobacteriales</taxon>
        <taxon>Corynebacteriaceae</taxon>
        <taxon>Corynebacterium</taxon>
    </lineage>
</organism>
<feature type="binding site" evidence="10">
    <location>
        <position position="475"/>
    </location>
    <ligand>
        <name>Mg(2+)</name>
        <dbReference type="ChEBI" id="CHEBI:18420"/>
        <label>1</label>
        <note>catalytic</note>
    </ligand>
</feature>
<keyword evidence="5 10" id="KW-0067">ATP-binding</keyword>
<dbReference type="InterPro" id="IPR006171">
    <property type="entry name" value="TOPRIM_dom"/>
</dbReference>
<dbReference type="SUPFAM" id="SSF55874">
    <property type="entry name" value="ATPase domain of HSP90 chaperone/DNA topoisomerase II/histidine kinase"/>
    <property type="match status" value="1"/>
</dbReference>
<dbReference type="SMART" id="SM00387">
    <property type="entry name" value="HATPase_c"/>
    <property type="match status" value="1"/>
</dbReference>
<dbReference type="InterPro" id="IPR018522">
    <property type="entry name" value="TopoIIA_CS"/>
</dbReference>
<dbReference type="Gene3D" id="3.30.565.10">
    <property type="entry name" value="Histidine kinase-like ATPase, C-terminal domain"/>
    <property type="match status" value="1"/>
</dbReference>
<comment type="subcellular location">
    <subcellularLocation>
        <location evidence="10">Cytoplasm</location>
    </subcellularLocation>
</comment>
<dbReference type="PRINTS" id="PR01159">
    <property type="entry name" value="DNAGYRASEB"/>
</dbReference>
<comment type="miscellaneous">
    <text evidence="10">Few gyrases are as efficient as E.coli at forming negative supercoils. Not all organisms have 2 type II topoisomerases; in organisms with a single type II topoisomerase this enzyme also has to decatenate newly replicated chromosomes.</text>
</comment>
<dbReference type="InterPro" id="IPR011557">
    <property type="entry name" value="GyrB"/>
</dbReference>
<feature type="binding site" evidence="10">
    <location>
        <position position="548"/>
    </location>
    <ligand>
        <name>Mg(2+)</name>
        <dbReference type="ChEBI" id="CHEBI:18420"/>
        <label>2</label>
    </ligand>
</feature>
<keyword evidence="4 10" id="KW-0547">Nucleotide-binding</keyword>
<dbReference type="SUPFAM" id="SSF56719">
    <property type="entry name" value="Type II DNA topoisomerase"/>
    <property type="match status" value="1"/>
</dbReference>
<evidence type="ECO:0000256" key="5">
    <source>
        <dbReference type="ARBA" id="ARBA00022840"/>
    </source>
</evidence>
<keyword evidence="3 10" id="KW-0479">Metal-binding</keyword>
<evidence type="ECO:0000256" key="10">
    <source>
        <dbReference type="HAMAP-Rule" id="MF_01898"/>
    </source>
</evidence>
<comment type="similarity">
    <text evidence="2 10">Belongs to the type II topoisomerase GyrB family.</text>
</comment>
<dbReference type="InterPro" id="IPR000565">
    <property type="entry name" value="Topo_IIA_B"/>
</dbReference>
<comment type="caution">
    <text evidence="12">The sequence shown here is derived from an EMBL/GenBank/DDBJ whole genome shotgun (WGS) entry which is preliminary data.</text>
</comment>
<keyword evidence="8" id="KW-0238">DNA-binding</keyword>
<evidence type="ECO:0000256" key="9">
    <source>
        <dbReference type="ARBA" id="ARBA00023235"/>
    </source>
</evidence>
<feature type="site" description="Interaction with DNA" evidence="10">
    <location>
        <position position="503"/>
    </location>
</feature>
<comment type="function">
    <text evidence="10">A type II topoisomerase that negatively supercoils closed circular double-stranded (ds) DNA in an ATP-dependent manner to modulate DNA topology and maintain chromosomes in an underwound state. Negative supercoiling favors strand separation, and DNA replication, transcription, recombination and repair, all of which involve strand separation. Also able to catalyze the interconversion of other topological isomers of dsDNA rings, including catenanes and knotted rings. Type II topoisomerases break and join 2 DNA strands simultaneously in an ATP-dependent manner.</text>
</comment>
<dbReference type="Pfam" id="PF00204">
    <property type="entry name" value="DNA_gyraseB"/>
    <property type="match status" value="1"/>
</dbReference>